<proteinExistence type="predicted"/>
<gene>
    <name evidence="8" type="primary">eveM8</name>
    <name evidence="8" type="ORF">HZU44_04190</name>
</gene>
<dbReference type="PANTHER" id="PTHR43712">
    <property type="entry name" value="PUTATIVE (AFU_ORTHOLOGUE AFUA_4G14580)-RELATED"/>
    <property type="match status" value="1"/>
</dbReference>
<dbReference type="InterPro" id="IPR012967">
    <property type="entry name" value="COMT_dimerisation"/>
</dbReference>
<evidence type="ECO:0000313" key="8">
    <source>
        <dbReference type="EMBL" id="QLJ99353.1"/>
    </source>
</evidence>
<evidence type="ECO:0000259" key="7">
    <source>
        <dbReference type="Pfam" id="PF08100"/>
    </source>
</evidence>
<dbReference type="EMBL" id="CP058905">
    <property type="protein sequence ID" value="QLJ99353.1"/>
    <property type="molecule type" value="Genomic_DNA"/>
</dbReference>
<dbReference type="GO" id="GO:0008171">
    <property type="term" value="F:O-methyltransferase activity"/>
    <property type="evidence" value="ECO:0007669"/>
    <property type="project" value="InterPro"/>
</dbReference>
<feature type="region of interest" description="Disordered" evidence="5">
    <location>
        <begin position="1"/>
        <end position="24"/>
    </location>
</feature>
<dbReference type="SUPFAM" id="SSF46785">
    <property type="entry name" value="Winged helix' DNA-binding domain"/>
    <property type="match status" value="1"/>
</dbReference>
<dbReference type="InterPro" id="IPR016461">
    <property type="entry name" value="COMT-like"/>
</dbReference>
<evidence type="ECO:0000259" key="6">
    <source>
        <dbReference type="Pfam" id="PF00891"/>
    </source>
</evidence>
<dbReference type="InterPro" id="IPR036388">
    <property type="entry name" value="WH-like_DNA-bd_sf"/>
</dbReference>
<evidence type="ECO:0000256" key="2">
    <source>
        <dbReference type="ARBA" id="ARBA00022679"/>
    </source>
</evidence>
<keyword evidence="2 8" id="KW-0808">Transferase</keyword>
<dbReference type="PANTHER" id="PTHR43712:SF2">
    <property type="entry name" value="O-METHYLTRANSFERASE CICE"/>
    <property type="match status" value="1"/>
</dbReference>
<feature type="compositionally biased region" description="Basic and acidic residues" evidence="5">
    <location>
        <begin position="1"/>
        <end position="18"/>
    </location>
</feature>
<organism evidence="8">
    <name type="scientific">Micromonospora carbonacea</name>
    <dbReference type="NCBI Taxonomy" id="47853"/>
    <lineage>
        <taxon>Bacteria</taxon>
        <taxon>Bacillati</taxon>
        <taxon>Actinomycetota</taxon>
        <taxon>Actinomycetes</taxon>
        <taxon>Micromonosporales</taxon>
        <taxon>Micromonosporaceae</taxon>
        <taxon>Micromonospora</taxon>
    </lineage>
</organism>
<dbReference type="PROSITE" id="PS51683">
    <property type="entry name" value="SAM_OMT_II"/>
    <property type="match status" value="1"/>
</dbReference>
<name>A0A7D5YE54_9ACTN</name>
<evidence type="ECO:0000256" key="1">
    <source>
        <dbReference type="ARBA" id="ARBA00022603"/>
    </source>
</evidence>
<dbReference type="GO" id="GO:0046983">
    <property type="term" value="F:protein dimerization activity"/>
    <property type="evidence" value="ECO:0007669"/>
    <property type="project" value="InterPro"/>
</dbReference>
<dbReference type="SUPFAM" id="SSF53335">
    <property type="entry name" value="S-adenosyl-L-methionine-dependent methyltransferases"/>
    <property type="match status" value="1"/>
</dbReference>
<feature type="active site" description="Proton acceptor" evidence="4">
    <location>
        <position position="268"/>
    </location>
</feature>
<evidence type="ECO:0000256" key="5">
    <source>
        <dbReference type="SAM" id="MobiDB-lite"/>
    </source>
</evidence>
<dbReference type="GO" id="GO:0032259">
    <property type="term" value="P:methylation"/>
    <property type="evidence" value="ECO:0007669"/>
    <property type="project" value="UniProtKB-KW"/>
</dbReference>
<dbReference type="Pfam" id="PF00891">
    <property type="entry name" value="Methyltransf_2"/>
    <property type="match status" value="1"/>
</dbReference>
<protein>
    <submittedName>
        <fullName evidence="8">Methyltransferase</fullName>
    </submittedName>
</protein>
<keyword evidence="1 8" id="KW-0489">Methyltransferase</keyword>
<dbReference type="InterPro" id="IPR001077">
    <property type="entry name" value="COMT_C"/>
</dbReference>
<feature type="domain" description="O-methyltransferase C-terminal" evidence="6">
    <location>
        <begin position="132"/>
        <end position="341"/>
    </location>
</feature>
<dbReference type="Pfam" id="PF08100">
    <property type="entry name" value="Dimerisation"/>
    <property type="match status" value="1"/>
</dbReference>
<sequence>MTVPDTDERATTTDEPSARRAQTGADAAWPELMRLVFGGMASRLVGYCVRLGLPDAIGDDERTPQELALRYDARADTMFRVLRALAALRVLTETTPGRFALAPMGALLRGDRPGTLRPLARMLTDPAMTTAWDGLAHSVRTGEPAFDGIFGTDFFSYVGGRPDLSELYNAAMSQVTHSVAAAVAERTDLAGVRTVVDVGGGDGTLLAAVLAANPGVRGVLYDSASGSAEAAGNLRRAGVGDRCRIEVGDFFERVPADADLYLLKSVIHGWGDGRATGILRHCAEAVAPGGRIVMIDHVLPDVVGPAANALAYLTDVGMLVNGQGLERTRGDLERLCGKAGLSLEDVTPLPPTDFHWIESRPA</sequence>
<keyword evidence="3" id="KW-0949">S-adenosyl-L-methionine</keyword>
<evidence type="ECO:0000256" key="4">
    <source>
        <dbReference type="PIRSR" id="PIRSR005739-1"/>
    </source>
</evidence>
<dbReference type="PIRSF" id="PIRSF005739">
    <property type="entry name" value="O-mtase"/>
    <property type="match status" value="1"/>
</dbReference>
<dbReference type="InterPro" id="IPR036390">
    <property type="entry name" value="WH_DNA-bd_sf"/>
</dbReference>
<dbReference type="InterPro" id="IPR029063">
    <property type="entry name" value="SAM-dependent_MTases_sf"/>
</dbReference>
<dbReference type="Gene3D" id="1.10.10.10">
    <property type="entry name" value="Winged helix-like DNA-binding domain superfamily/Winged helix DNA-binding domain"/>
    <property type="match status" value="1"/>
</dbReference>
<reference evidence="8" key="1">
    <citation type="submission" date="2020-08" db="EMBL/GenBank/DDBJ databases">
        <title>A bifunctional nitrone conjugated secondary metabolite targeting the ribosome.</title>
        <authorList>
            <person name="Limbrick E.M."/>
            <person name="Graf M."/>
            <person name="Derewacz D.K."/>
            <person name="Nguyen F."/>
            <person name="Spraggins J.M."/>
            <person name="Wieland M."/>
            <person name="Ynigez-Gutierrez A.E."/>
            <person name="Reisman B.J."/>
            <person name="Zinshteyn B."/>
            <person name="McCulloch K."/>
            <person name="Iverson T.M."/>
            <person name="Green R."/>
            <person name="Wilson D.N."/>
            <person name="Bachmann B.O."/>
        </authorList>
    </citation>
    <scope>NUCLEOTIDE SEQUENCE</scope>
    <source>
        <strain evidence="8">Africana</strain>
    </source>
</reference>
<dbReference type="CDD" id="cd02440">
    <property type="entry name" value="AdoMet_MTases"/>
    <property type="match status" value="1"/>
</dbReference>
<evidence type="ECO:0000256" key="3">
    <source>
        <dbReference type="ARBA" id="ARBA00022691"/>
    </source>
</evidence>
<dbReference type="Gene3D" id="1.10.287.1350">
    <property type="match status" value="1"/>
</dbReference>
<feature type="domain" description="O-methyltransferase dimerisation" evidence="7">
    <location>
        <begin position="33"/>
        <end position="108"/>
    </location>
</feature>
<accession>A0A7D5YE54</accession>
<dbReference type="AlphaFoldDB" id="A0A7D5YE54"/>
<dbReference type="Gene3D" id="3.40.50.150">
    <property type="entry name" value="Vaccinia Virus protein VP39"/>
    <property type="match status" value="1"/>
</dbReference>